<evidence type="ECO:0000256" key="5">
    <source>
        <dbReference type="RuleBase" id="RU361155"/>
    </source>
</evidence>
<sequence>MGTAFKVGPSVRTSVKKTLMPTSKPSMPSKFFQASEFSESILGTSGFTNRDLAESRPDLDRMGQKIPSDCGRIYSLMRSQTCSVSSQSLPNPYCRDLMPRTIDGQITMEKTPSYFVTNEAPQRIHSMAKDTKLIVVVRNPVTRAISDYTQTLSKKPEIPTFEVLAFKNRTLGLIDASWSALRIGIYALHLESWMQYFPLSQILFVSGERLISNPAEELAKVQDFLGLRRIITEKYFYFNKTKGFPCLKKPEDTGAPRCLGKSKGRTHPKIDPDVIQRLRKFYKPFNSMFYQMTGEDFQWEKDELESWTSG</sequence>
<dbReference type="InterPro" id="IPR000863">
    <property type="entry name" value="Sulfotransferase_dom"/>
</dbReference>
<dbReference type="PANTHER" id="PTHR10605:SF11">
    <property type="entry name" value="HEPARAN SULFATE GLUCOSAMINE 3-O-SULFOTRANSFERASE 4"/>
    <property type="match status" value="1"/>
</dbReference>
<dbReference type="EMBL" id="CM004483">
    <property type="protein sequence ID" value="OCT61624.1"/>
    <property type="molecule type" value="Genomic_DNA"/>
</dbReference>
<dbReference type="GO" id="GO:0008467">
    <property type="term" value="F:[heparan sulfate]-glucosamine 3-sulfotransferase activity"/>
    <property type="evidence" value="ECO:0007669"/>
    <property type="project" value="TreeGrafter"/>
</dbReference>
<evidence type="ECO:0000256" key="4">
    <source>
        <dbReference type="PIRSR" id="PIRSR637359-3"/>
    </source>
</evidence>
<keyword evidence="1 5" id="KW-0808">Transferase</keyword>
<gene>
    <name evidence="7" type="ORF">XELAEV_18047652mg</name>
</gene>
<name>A0A974H1M0_XENLA</name>
<dbReference type="SUPFAM" id="SSF52540">
    <property type="entry name" value="P-loop containing nucleoside triphosphate hydrolases"/>
    <property type="match status" value="1"/>
</dbReference>
<dbReference type="Pfam" id="PF00685">
    <property type="entry name" value="Sulfotransfer_1"/>
    <property type="match status" value="1"/>
</dbReference>
<proteinExistence type="inferred from homology"/>
<dbReference type="OMA" id="XEVPERI"/>
<accession>A0A974H1M0</accession>
<dbReference type="FunFam" id="3.40.50.300:FF:001224">
    <property type="entry name" value="Sulfotransferase"/>
    <property type="match status" value="1"/>
</dbReference>
<feature type="domain" description="Sulfotransferase" evidence="6">
    <location>
        <begin position="127"/>
        <end position="283"/>
    </location>
</feature>
<reference evidence="8" key="1">
    <citation type="journal article" date="2016" name="Nature">
        <title>Genome evolution in the allotetraploid frog Xenopus laevis.</title>
        <authorList>
            <person name="Session A.M."/>
            <person name="Uno Y."/>
            <person name="Kwon T."/>
            <person name="Chapman J.A."/>
            <person name="Toyoda A."/>
            <person name="Takahashi S."/>
            <person name="Fukui A."/>
            <person name="Hikosaka A."/>
            <person name="Suzuki A."/>
            <person name="Kondo M."/>
            <person name="van Heeringen S.J."/>
            <person name="Quigley I."/>
            <person name="Heinz S."/>
            <person name="Ogino H."/>
            <person name="Ochi H."/>
            <person name="Hellsten U."/>
            <person name="Lyons J.B."/>
            <person name="Simakov O."/>
            <person name="Putnam N."/>
            <person name="Stites J."/>
            <person name="Kuroki Y."/>
            <person name="Tanaka T."/>
            <person name="Michiue T."/>
            <person name="Watanabe M."/>
            <person name="Bogdanovic O."/>
            <person name="Lister R."/>
            <person name="Georgiou G."/>
            <person name="Paranjpe S.S."/>
            <person name="van Kruijsbergen I."/>
            <person name="Shu S."/>
            <person name="Carlson J."/>
            <person name="Kinoshita T."/>
            <person name="Ohta Y."/>
            <person name="Mawaribuchi S."/>
            <person name="Jenkins J."/>
            <person name="Grimwood J."/>
            <person name="Schmutz J."/>
            <person name="Mitros T."/>
            <person name="Mozaffari S.V."/>
            <person name="Suzuki Y."/>
            <person name="Haramoto Y."/>
            <person name="Yamamoto T.S."/>
            <person name="Takagi C."/>
            <person name="Heald R."/>
            <person name="Miller K."/>
            <person name="Haudenschild C."/>
            <person name="Kitzman J."/>
            <person name="Nakayama T."/>
            <person name="Izutsu Y."/>
            <person name="Robert J."/>
            <person name="Fortriede J."/>
            <person name="Burns K."/>
            <person name="Lotay V."/>
            <person name="Karimi K."/>
            <person name="Yasuoka Y."/>
            <person name="Dichmann D.S."/>
            <person name="Flajnik M.F."/>
            <person name="Houston D.W."/>
            <person name="Shendure J."/>
            <person name="DuPasquier L."/>
            <person name="Vize P.D."/>
            <person name="Zorn A.M."/>
            <person name="Ito M."/>
            <person name="Marcotte E.M."/>
            <person name="Wallingford J.B."/>
            <person name="Ito Y."/>
            <person name="Asashima M."/>
            <person name="Ueno N."/>
            <person name="Matsuda Y."/>
            <person name="Veenstra G.J."/>
            <person name="Fujiyama A."/>
            <person name="Harland R.M."/>
            <person name="Taira M."/>
            <person name="Rokhsar D.S."/>
        </authorList>
    </citation>
    <scope>NUCLEOTIDE SEQUENCE [LARGE SCALE GENOMIC DNA]</scope>
    <source>
        <strain evidence="8">J</strain>
    </source>
</reference>
<dbReference type="Gene3D" id="3.40.50.300">
    <property type="entry name" value="P-loop containing nucleotide triphosphate hydrolases"/>
    <property type="match status" value="1"/>
</dbReference>
<dbReference type="InterPro" id="IPR027417">
    <property type="entry name" value="P-loop_NTPase"/>
</dbReference>
<comment type="similarity">
    <text evidence="5">Belongs to the sulfotransferase 1 family.</text>
</comment>
<dbReference type="InterPro" id="IPR037359">
    <property type="entry name" value="NST/OST"/>
</dbReference>
<dbReference type="AlphaFoldDB" id="A0A974H1M0"/>
<evidence type="ECO:0000259" key="6">
    <source>
        <dbReference type="Pfam" id="PF00685"/>
    </source>
</evidence>
<evidence type="ECO:0000256" key="1">
    <source>
        <dbReference type="ARBA" id="ARBA00022679"/>
    </source>
</evidence>
<feature type="binding site" evidence="3">
    <location>
        <begin position="263"/>
        <end position="267"/>
    </location>
    <ligand>
        <name>3'-phosphoadenylyl sulfate</name>
        <dbReference type="ChEBI" id="CHEBI:58339"/>
    </ligand>
</feature>
<dbReference type="PANTHER" id="PTHR10605">
    <property type="entry name" value="HEPARAN SULFATE SULFOTRANSFERASE"/>
    <property type="match status" value="1"/>
</dbReference>
<keyword evidence="4" id="KW-1015">Disulfide bond</keyword>
<feature type="binding site" evidence="3">
    <location>
        <position position="146"/>
    </location>
    <ligand>
        <name>3'-phosphoadenylyl sulfate</name>
        <dbReference type="ChEBI" id="CHEBI:58339"/>
    </ligand>
</feature>
<evidence type="ECO:0000256" key="2">
    <source>
        <dbReference type="ARBA" id="ARBA00023180"/>
    </source>
</evidence>
<evidence type="ECO:0000313" key="8">
    <source>
        <dbReference type="Proteomes" id="UP000694892"/>
    </source>
</evidence>
<keyword evidence="2" id="KW-0325">Glycoprotein</keyword>
<dbReference type="EC" id="2.8.2.-" evidence="5"/>
<dbReference type="Proteomes" id="UP000694892">
    <property type="component" value="Chromosome 9_10S"/>
</dbReference>
<organism evidence="7 8">
    <name type="scientific">Xenopus laevis</name>
    <name type="common">African clawed frog</name>
    <dbReference type="NCBI Taxonomy" id="8355"/>
    <lineage>
        <taxon>Eukaryota</taxon>
        <taxon>Metazoa</taxon>
        <taxon>Chordata</taxon>
        <taxon>Craniata</taxon>
        <taxon>Vertebrata</taxon>
        <taxon>Euteleostomi</taxon>
        <taxon>Amphibia</taxon>
        <taxon>Batrachia</taxon>
        <taxon>Anura</taxon>
        <taxon>Pipoidea</taxon>
        <taxon>Pipidae</taxon>
        <taxon>Xenopodinae</taxon>
        <taxon>Xenopus</taxon>
        <taxon>Xenopus</taxon>
    </lineage>
</organism>
<evidence type="ECO:0000313" key="7">
    <source>
        <dbReference type="EMBL" id="OCT61624.1"/>
    </source>
</evidence>
<feature type="binding site" evidence="3">
    <location>
        <position position="138"/>
    </location>
    <ligand>
        <name>3'-phosphoadenylyl sulfate</name>
        <dbReference type="ChEBI" id="CHEBI:58339"/>
    </ligand>
</feature>
<protein>
    <recommendedName>
        <fullName evidence="5">Sulfotransferase</fullName>
        <ecNumber evidence="5">2.8.2.-</ecNumber>
    </recommendedName>
</protein>
<feature type="disulfide bond" evidence="4">
    <location>
        <begin position="246"/>
        <end position="258"/>
    </location>
</feature>
<evidence type="ECO:0000256" key="3">
    <source>
        <dbReference type="PIRSR" id="PIRSR637359-2"/>
    </source>
</evidence>